<keyword evidence="3" id="KW-1185">Reference proteome</keyword>
<dbReference type="AlphaFoldDB" id="A0A367LHI1"/>
<comment type="caution">
    <text evidence="2">The sequence shown here is derived from an EMBL/GenBank/DDBJ whole genome shotgun (WGS) entry which is preliminary data.</text>
</comment>
<dbReference type="Proteomes" id="UP000253664">
    <property type="component" value="Unassembled WGS sequence"/>
</dbReference>
<accession>A0A367LHI1</accession>
<sequence>MFPDAGPSFFPEARGRNERCVCGPGRTRRLVAVNHPPILRAAVIHPSTHPPIVNNNNNNTHSTLNTQRQTRYNQVSKNKTPMSRFPLAPHPPSIRRQPPQLPAIGQTDLVQTTIFRRDINEIMLILLLLTLTIIFPPATLCEENKQPTKGFNQILKPEPHEALIAGSSYTIVWDATPVYAAGSPVYGLVLRWNQDPTIFQYSNPFHIICPGTKTTTSSSSFSSTFSSTPSDSVLAFVMSTTASAAAVHPHQTAASPPQNLPLSLHLLLLIVLLVFG</sequence>
<proteinExistence type="predicted"/>
<evidence type="ECO:0000256" key="1">
    <source>
        <dbReference type="SAM" id="MobiDB-lite"/>
    </source>
</evidence>
<protein>
    <submittedName>
        <fullName evidence="2">Uncharacterized protein</fullName>
    </submittedName>
</protein>
<feature type="region of interest" description="Disordered" evidence="1">
    <location>
        <begin position="47"/>
        <end position="67"/>
    </location>
</feature>
<evidence type="ECO:0000313" key="2">
    <source>
        <dbReference type="EMBL" id="RCI13896.1"/>
    </source>
</evidence>
<dbReference type="EMBL" id="LKCN02000005">
    <property type="protein sequence ID" value="RCI13896.1"/>
    <property type="molecule type" value="Genomic_DNA"/>
</dbReference>
<dbReference type="OrthoDB" id="2260257at2759"/>
<dbReference type="STRING" id="1330021.A0A367LHI1"/>
<gene>
    <name evidence="2" type="ORF">L249_8201</name>
</gene>
<organism evidence="2 3">
    <name type="scientific">Ophiocordyceps polyrhachis-furcata BCC 54312</name>
    <dbReference type="NCBI Taxonomy" id="1330021"/>
    <lineage>
        <taxon>Eukaryota</taxon>
        <taxon>Fungi</taxon>
        <taxon>Dikarya</taxon>
        <taxon>Ascomycota</taxon>
        <taxon>Pezizomycotina</taxon>
        <taxon>Sordariomycetes</taxon>
        <taxon>Hypocreomycetidae</taxon>
        <taxon>Hypocreales</taxon>
        <taxon>Ophiocordycipitaceae</taxon>
        <taxon>Ophiocordyceps</taxon>
    </lineage>
</organism>
<name>A0A367LHI1_9HYPO</name>
<evidence type="ECO:0000313" key="3">
    <source>
        <dbReference type="Proteomes" id="UP000253664"/>
    </source>
</evidence>
<reference evidence="2 3" key="1">
    <citation type="journal article" date="2015" name="BMC Genomics">
        <title>Insights from the genome of Ophiocordyceps polyrhachis-furcata to pathogenicity and host specificity in insect fungi.</title>
        <authorList>
            <person name="Wichadakul D."/>
            <person name="Kobmoo N."/>
            <person name="Ingsriswang S."/>
            <person name="Tangphatsornruang S."/>
            <person name="Chantasingh D."/>
            <person name="Luangsa-ard J.J."/>
            <person name="Eurwilaichitr L."/>
        </authorList>
    </citation>
    <scope>NUCLEOTIDE SEQUENCE [LARGE SCALE GENOMIC DNA]</scope>
    <source>
        <strain evidence="2 3">BCC 54312</strain>
    </source>
</reference>